<evidence type="ECO:0008006" key="3">
    <source>
        <dbReference type="Google" id="ProtNLM"/>
    </source>
</evidence>
<proteinExistence type="predicted"/>
<evidence type="ECO:0000313" key="2">
    <source>
        <dbReference type="EMBL" id="MQS08294.1"/>
    </source>
</evidence>
<name>A0A646IFH7_9ACTN</name>
<feature type="compositionally biased region" description="Acidic residues" evidence="1">
    <location>
        <begin position="29"/>
        <end position="42"/>
    </location>
</feature>
<accession>A0A646IFH7</accession>
<evidence type="ECO:0000256" key="1">
    <source>
        <dbReference type="SAM" id="MobiDB-lite"/>
    </source>
</evidence>
<protein>
    <recommendedName>
        <fullName evidence="3">Nuclear transport factor 2 family protein</fullName>
    </recommendedName>
</protein>
<feature type="region of interest" description="Disordered" evidence="1">
    <location>
        <begin position="1"/>
        <end position="43"/>
    </location>
</feature>
<dbReference type="RefSeq" id="WP_153427060.1">
    <property type="nucleotide sequence ID" value="NZ_VJYJ02000380.1"/>
</dbReference>
<dbReference type="OrthoDB" id="5187349at2"/>
<feature type="compositionally biased region" description="Low complexity" evidence="1">
    <location>
        <begin position="18"/>
        <end position="28"/>
    </location>
</feature>
<dbReference type="Proteomes" id="UP000315516">
    <property type="component" value="Unassembled WGS sequence"/>
</dbReference>
<comment type="caution">
    <text evidence="2">The sequence shown here is derived from an EMBL/GenBank/DDBJ whole genome shotgun (WGS) entry which is preliminary data.</text>
</comment>
<dbReference type="AlphaFoldDB" id="A0A646IFH7"/>
<organism evidence="2">
    <name type="scientific">Streptomyces alkaliphilus</name>
    <dbReference type="NCBI Taxonomy" id="1472722"/>
    <lineage>
        <taxon>Bacteria</taxon>
        <taxon>Bacillati</taxon>
        <taxon>Actinomycetota</taxon>
        <taxon>Actinomycetes</taxon>
        <taxon>Kitasatosporales</taxon>
        <taxon>Streptomycetaceae</taxon>
        <taxon>Streptomyces</taxon>
    </lineage>
</organism>
<reference evidence="2" key="1">
    <citation type="submission" date="2019-10" db="EMBL/GenBank/DDBJ databases">
        <title>Streptomyces sp. nov., a novel actinobacterium isolated from alkaline environment.</title>
        <authorList>
            <person name="Golinska P."/>
        </authorList>
    </citation>
    <scope>NUCLEOTIDE SEQUENCE</scope>
    <source>
        <strain evidence="2">IF17</strain>
    </source>
</reference>
<gene>
    <name evidence="2" type="ORF">FNX48_014235</name>
</gene>
<sequence>MAAALLSACSGGGDGADDTALPVPTAAEETPEPEETSEEEELEKVFRSYWAAVVEAEAKPEPPTPDMLDGIATDDVRELEFNRIRNLKESGHLREGEVEVGDVTVVLEGEGRALVQACVDSTNWDLFREGEKVELGNQGIGPSVVRAESVDEGWLISEIRLFDEVTISC</sequence>
<dbReference type="EMBL" id="VJYJ02000380">
    <property type="protein sequence ID" value="MQS08294.1"/>
    <property type="molecule type" value="Genomic_DNA"/>
</dbReference>